<dbReference type="GO" id="GO:0012505">
    <property type="term" value="C:endomembrane system"/>
    <property type="evidence" value="ECO:0007669"/>
    <property type="project" value="TreeGrafter"/>
</dbReference>
<dbReference type="Proteomes" id="UP000467840">
    <property type="component" value="Chromosome 15"/>
</dbReference>
<dbReference type="AlphaFoldDB" id="A0A6A6MLP4"/>
<dbReference type="PANTHER" id="PTHR32468">
    <property type="entry name" value="CATION/H + ANTIPORTER"/>
    <property type="match status" value="1"/>
</dbReference>
<dbReference type="GO" id="GO:0098662">
    <property type="term" value="P:inorganic cation transmembrane transport"/>
    <property type="evidence" value="ECO:0007669"/>
    <property type="project" value="TreeGrafter"/>
</dbReference>
<keyword evidence="2" id="KW-0633">Potassium transport</keyword>
<evidence type="ECO:0000256" key="1">
    <source>
        <dbReference type="ARBA" id="ARBA00022448"/>
    </source>
</evidence>
<gene>
    <name evidence="6" type="ORF">GH714_028444</name>
</gene>
<keyword evidence="3" id="KW-0630">Potassium</keyword>
<feature type="compositionally biased region" description="Basic and acidic residues" evidence="5">
    <location>
        <begin position="196"/>
        <end position="206"/>
    </location>
</feature>
<evidence type="ECO:0000256" key="3">
    <source>
        <dbReference type="ARBA" id="ARBA00022958"/>
    </source>
</evidence>
<feature type="compositionally biased region" description="Acidic residues" evidence="5">
    <location>
        <begin position="181"/>
        <end position="193"/>
    </location>
</feature>
<dbReference type="GO" id="GO:0006813">
    <property type="term" value="P:potassium ion transport"/>
    <property type="evidence" value="ECO:0007669"/>
    <property type="project" value="UniProtKB-KW"/>
</dbReference>
<evidence type="ECO:0000256" key="2">
    <source>
        <dbReference type="ARBA" id="ARBA00022538"/>
    </source>
</evidence>
<evidence type="ECO:0000313" key="6">
    <source>
        <dbReference type="EMBL" id="KAF2314671.1"/>
    </source>
</evidence>
<organism evidence="6 7">
    <name type="scientific">Hevea brasiliensis</name>
    <name type="common">Para rubber tree</name>
    <name type="synonym">Siphonia brasiliensis</name>
    <dbReference type="NCBI Taxonomy" id="3981"/>
    <lineage>
        <taxon>Eukaryota</taxon>
        <taxon>Viridiplantae</taxon>
        <taxon>Streptophyta</taxon>
        <taxon>Embryophyta</taxon>
        <taxon>Tracheophyta</taxon>
        <taxon>Spermatophyta</taxon>
        <taxon>Magnoliopsida</taxon>
        <taxon>eudicotyledons</taxon>
        <taxon>Gunneridae</taxon>
        <taxon>Pentapetalae</taxon>
        <taxon>rosids</taxon>
        <taxon>fabids</taxon>
        <taxon>Malpighiales</taxon>
        <taxon>Euphorbiaceae</taxon>
        <taxon>Crotonoideae</taxon>
        <taxon>Micrandreae</taxon>
        <taxon>Hevea</taxon>
    </lineage>
</organism>
<feature type="region of interest" description="Disordered" evidence="5">
    <location>
        <begin position="181"/>
        <end position="206"/>
    </location>
</feature>
<comment type="caution">
    <text evidence="6">The sequence shown here is derived from an EMBL/GenBank/DDBJ whole genome shotgun (WGS) entry which is preliminary data.</text>
</comment>
<sequence>MILPFHKLPTPAGKLEEEGSTSFTGVNVNVLASAPCIVSIFVGRGFGATGESNLTEHQIAMLFIGGPDDRKALSYDWRMSMDHGFCLTVVRFIPGEGIGVEAAQAPVGDSLGLLAALTYIDKQRRLDDEIVNEFRLKSAGEQFMGIDGLVPESRAGPMGDLQVTSSFAQGSVMVVQQYSGYEDEDEDGDDTVDAPDSSRHGREQFRDWRPPSSIMIMVVLMRWSHLQCTKDHHQLHCSD</sequence>
<dbReference type="EMBL" id="JAAGAX010000005">
    <property type="protein sequence ID" value="KAF2314671.1"/>
    <property type="molecule type" value="Genomic_DNA"/>
</dbReference>
<protein>
    <submittedName>
        <fullName evidence="6">Uncharacterized protein</fullName>
    </submittedName>
</protein>
<keyword evidence="4" id="KW-0406">Ion transport</keyword>
<keyword evidence="7" id="KW-1185">Reference proteome</keyword>
<proteinExistence type="predicted"/>
<name>A0A6A6MLP4_HEVBR</name>
<evidence type="ECO:0000256" key="5">
    <source>
        <dbReference type="SAM" id="MobiDB-lite"/>
    </source>
</evidence>
<dbReference type="GO" id="GO:0006885">
    <property type="term" value="P:regulation of pH"/>
    <property type="evidence" value="ECO:0007669"/>
    <property type="project" value="TreeGrafter"/>
</dbReference>
<dbReference type="InterPro" id="IPR050794">
    <property type="entry name" value="CPA2_transporter"/>
</dbReference>
<evidence type="ECO:0000256" key="4">
    <source>
        <dbReference type="ARBA" id="ARBA00023065"/>
    </source>
</evidence>
<keyword evidence="1" id="KW-0813">Transport</keyword>
<dbReference type="PANTHER" id="PTHR32468:SF68">
    <property type="entry name" value="CATION_H+ EXCHANGER DOMAIN-CONTAINING PROTEIN"/>
    <property type="match status" value="1"/>
</dbReference>
<evidence type="ECO:0000313" key="7">
    <source>
        <dbReference type="Proteomes" id="UP000467840"/>
    </source>
</evidence>
<reference evidence="6 7" key="1">
    <citation type="journal article" date="2020" name="Mol. Plant">
        <title>The Chromosome-Based Rubber Tree Genome Provides New Insights into Spurge Genome Evolution and Rubber Biosynthesis.</title>
        <authorList>
            <person name="Liu J."/>
            <person name="Shi C."/>
            <person name="Shi C.C."/>
            <person name="Li W."/>
            <person name="Zhang Q.J."/>
            <person name="Zhang Y."/>
            <person name="Li K."/>
            <person name="Lu H.F."/>
            <person name="Shi C."/>
            <person name="Zhu S.T."/>
            <person name="Xiao Z.Y."/>
            <person name="Nan H."/>
            <person name="Yue Y."/>
            <person name="Zhu X.G."/>
            <person name="Wu Y."/>
            <person name="Hong X.N."/>
            <person name="Fan G.Y."/>
            <person name="Tong Y."/>
            <person name="Zhang D."/>
            <person name="Mao C.L."/>
            <person name="Liu Y.L."/>
            <person name="Hao S.J."/>
            <person name="Liu W.Q."/>
            <person name="Lv M.Q."/>
            <person name="Zhang H.B."/>
            <person name="Liu Y."/>
            <person name="Hu-Tang G.R."/>
            <person name="Wang J.P."/>
            <person name="Wang J.H."/>
            <person name="Sun Y.H."/>
            <person name="Ni S.B."/>
            <person name="Chen W.B."/>
            <person name="Zhang X.C."/>
            <person name="Jiao Y.N."/>
            <person name="Eichler E.E."/>
            <person name="Li G.H."/>
            <person name="Liu X."/>
            <person name="Gao L.Z."/>
        </authorList>
    </citation>
    <scope>NUCLEOTIDE SEQUENCE [LARGE SCALE GENOMIC DNA]</scope>
    <source>
        <strain evidence="7">cv. GT1</strain>
        <tissue evidence="6">Leaf</tissue>
    </source>
</reference>
<accession>A0A6A6MLP4</accession>